<gene>
    <name evidence="1" type="ORF">NUW58_g2615</name>
</gene>
<evidence type="ECO:0000313" key="2">
    <source>
        <dbReference type="Proteomes" id="UP001143856"/>
    </source>
</evidence>
<evidence type="ECO:0000313" key="1">
    <source>
        <dbReference type="EMBL" id="KAJ2991172.1"/>
    </source>
</evidence>
<reference evidence="1" key="1">
    <citation type="submission" date="2022-10" db="EMBL/GenBank/DDBJ databases">
        <title>Genome Sequence of Xylaria curta.</title>
        <authorList>
            <person name="Buettner E."/>
        </authorList>
    </citation>
    <scope>NUCLEOTIDE SEQUENCE</scope>
    <source>
        <strain evidence="1">Babe10</strain>
    </source>
</reference>
<dbReference type="Proteomes" id="UP001143856">
    <property type="component" value="Unassembled WGS sequence"/>
</dbReference>
<keyword evidence="2" id="KW-1185">Reference proteome</keyword>
<sequence length="98" mass="10605">MVSPERVRCSCARPSCTRPLEDGEVDDGKADGDLDTLEEELEKNENGQQVSHRAPREGGDGDEDVLAEKALLWGPLKFLERGGGDMRFSCVALAGSLD</sequence>
<comment type="caution">
    <text evidence="1">The sequence shown here is derived from an EMBL/GenBank/DDBJ whole genome shotgun (WGS) entry which is preliminary data.</text>
</comment>
<name>A0ACC1PF85_9PEZI</name>
<accession>A0ACC1PF85</accession>
<protein>
    <submittedName>
        <fullName evidence="1">Uncharacterized protein</fullName>
    </submittedName>
</protein>
<organism evidence="1 2">
    <name type="scientific">Xylaria curta</name>
    <dbReference type="NCBI Taxonomy" id="42375"/>
    <lineage>
        <taxon>Eukaryota</taxon>
        <taxon>Fungi</taxon>
        <taxon>Dikarya</taxon>
        <taxon>Ascomycota</taxon>
        <taxon>Pezizomycotina</taxon>
        <taxon>Sordariomycetes</taxon>
        <taxon>Xylariomycetidae</taxon>
        <taxon>Xylariales</taxon>
        <taxon>Xylariaceae</taxon>
        <taxon>Xylaria</taxon>
    </lineage>
</organism>
<dbReference type="EMBL" id="JAPDGR010000350">
    <property type="protein sequence ID" value="KAJ2991172.1"/>
    <property type="molecule type" value="Genomic_DNA"/>
</dbReference>
<proteinExistence type="predicted"/>